<evidence type="ECO:0000313" key="3">
    <source>
        <dbReference type="Proteomes" id="UP000783287"/>
    </source>
</evidence>
<evidence type="ECO:0000313" key="2">
    <source>
        <dbReference type="EMBL" id="MCA9383847.1"/>
    </source>
</evidence>
<reference evidence="2" key="2">
    <citation type="journal article" date="2021" name="Microbiome">
        <title>Successional dynamics and alternative stable states in a saline activated sludge microbial community over 9 years.</title>
        <authorList>
            <person name="Wang Y."/>
            <person name="Ye J."/>
            <person name="Ju F."/>
            <person name="Liu L."/>
            <person name="Boyd J.A."/>
            <person name="Deng Y."/>
            <person name="Parks D.H."/>
            <person name="Jiang X."/>
            <person name="Yin X."/>
            <person name="Woodcroft B.J."/>
            <person name="Tyson G.W."/>
            <person name="Hugenholtz P."/>
            <person name="Polz M.F."/>
            <person name="Zhang T."/>
        </authorList>
    </citation>
    <scope>NUCLEOTIDE SEQUENCE</scope>
    <source>
        <strain evidence="2">HKST-UBA14</strain>
    </source>
</reference>
<dbReference type="InterPro" id="IPR002871">
    <property type="entry name" value="NIF_FeS_clus_asmbl_NifU_N"/>
</dbReference>
<gene>
    <name evidence="2" type="ORF">KC909_05795</name>
</gene>
<feature type="domain" description="NIF system FeS cluster assembly NifU N-terminal" evidence="1">
    <location>
        <begin position="1"/>
        <end position="112"/>
    </location>
</feature>
<sequence>MDNYKNPQNFGDLLDANAIIVLENTNCGDKVKIQLKIENEVISDVKFDGEGCAVSIASASILTEHIKGKKVSEIEEMSLEDLLKLIGVQLTVSRLKCANLGLEATKKAISEHK</sequence>
<dbReference type="Proteomes" id="UP000783287">
    <property type="component" value="Unassembled WGS sequence"/>
</dbReference>
<accession>A0A955RJJ0</accession>
<dbReference type="SUPFAM" id="SSF82649">
    <property type="entry name" value="SufE/NifU"/>
    <property type="match status" value="1"/>
</dbReference>
<dbReference type="Pfam" id="PF01592">
    <property type="entry name" value="NifU_N"/>
    <property type="match status" value="1"/>
</dbReference>
<comment type="caution">
    <text evidence="2">The sequence shown here is derived from an EMBL/GenBank/DDBJ whole genome shotgun (WGS) entry which is preliminary data.</text>
</comment>
<dbReference type="GO" id="GO:0016226">
    <property type="term" value="P:iron-sulfur cluster assembly"/>
    <property type="evidence" value="ECO:0007669"/>
    <property type="project" value="InterPro"/>
</dbReference>
<dbReference type="GO" id="GO:0005506">
    <property type="term" value="F:iron ion binding"/>
    <property type="evidence" value="ECO:0007669"/>
    <property type="project" value="InterPro"/>
</dbReference>
<protein>
    <submittedName>
        <fullName evidence="2">Iron-sulfur cluster assembly scaffold protein</fullName>
    </submittedName>
</protein>
<evidence type="ECO:0000259" key="1">
    <source>
        <dbReference type="Pfam" id="PF01592"/>
    </source>
</evidence>
<reference evidence="2" key="1">
    <citation type="submission" date="2020-04" db="EMBL/GenBank/DDBJ databases">
        <authorList>
            <person name="Zhang T."/>
        </authorList>
    </citation>
    <scope>NUCLEOTIDE SEQUENCE</scope>
    <source>
        <strain evidence="2">HKST-UBA14</strain>
    </source>
</reference>
<dbReference type="EMBL" id="JAGQLK010000151">
    <property type="protein sequence ID" value="MCA9383847.1"/>
    <property type="molecule type" value="Genomic_DNA"/>
</dbReference>
<dbReference type="GO" id="GO:0051536">
    <property type="term" value="F:iron-sulfur cluster binding"/>
    <property type="evidence" value="ECO:0007669"/>
    <property type="project" value="InterPro"/>
</dbReference>
<organism evidence="2 3">
    <name type="scientific">Candidatus Dojkabacteria bacterium</name>
    <dbReference type="NCBI Taxonomy" id="2099670"/>
    <lineage>
        <taxon>Bacteria</taxon>
        <taxon>Candidatus Dojkabacteria</taxon>
    </lineage>
</organism>
<dbReference type="AlphaFoldDB" id="A0A955RJJ0"/>
<proteinExistence type="predicted"/>
<dbReference type="CDD" id="cd06664">
    <property type="entry name" value="IscU_like"/>
    <property type="match status" value="1"/>
</dbReference>
<dbReference type="Gene3D" id="3.90.1010.10">
    <property type="match status" value="1"/>
</dbReference>
<dbReference type="PANTHER" id="PTHR10093">
    <property type="entry name" value="IRON-SULFUR CLUSTER ASSEMBLY ENZYME NIFU HOMOLOG"/>
    <property type="match status" value="1"/>
</dbReference>
<name>A0A955RJJ0_9BACT</name>